<proteinExistence type="predicted"/>
<name>A0A7I7XV87_9MYCO</name>
<organism evidence="1 2">
    <name type="scientific">Mycolicibacterium confluentis</name>
    <dbReference type="NCBI Taxonomy" id="28047"/>
    <lineage>
        <taxon>Bacteria</taxon>
        <taxon>Bacillati</taxon>
        <taxon>Actinomycetota</taxon>
        <taxon>Actinomycetes</taxon>
        <taxon>Mycobacteriales</taxon>
        <taxon>Mycobacteriaceae</taxon>
        <taxon>Mycolicibacterium</taxon>
    </lineage>
</organism>
<dbReference type="EMBL" id="AP022612">
    <property type="protein sequence ID" value="BBZ33210.1"/>
    <property type="molecule type" value="Genomic_DNA"/>
</dbReference>
<gene>
    <name evidence="1" type="ORF">MCNF_18150</name>
</gene>
<dbReference type="AlphaFoldDB" id="A0A7I7XV87"/>
<dbReference type="Gene3D" id="3.30.1310.20">
    <property type="entry name" value="PRTase-like"/>
    <property type="match status" value="1"/>
</dbReference>
<protein>
    <submittedName>
        <fullName evidence="1">Uncharacterized protein</fullName>
    </submittedName>
</protein>
<evidence type="ECO:0000313" key="2">
    <source>
        <dbReference type="Proteomes" id="UP000466931"/>
    </source>
</evidence>
<dbReference type="RefSeq" id="WP_085155593.1">
    <property type="nucleotide sequence ID" value="NZ_AP022612.1"/>
</dbReference>
<dbReference type="Pfam" id="PF00156">
    <property type="entry name" value="Pribosyltran"/>
    <property type="match status" value="1"/>
</dbReference>
<evidence type="ECO:0000313" key="1">
    <source>
        <dbReference type="EMBL" id="BBZ33210.1"/>
    </source>
</evidence>
<dbReference type="OrthoDB" id="9810066at2"/>
<reference evidence="1" key="1">
    <citation type="journal article" date="2019" name="Emerg. Microbes Infect.">
        <title>Comprehensive subspecies identification of 175 nontuberculous mycobacteria species based on 7547 genomic profiles.</title>
        <authorList>
            <person name="Matsumoto Y."/>
            <person name="Kinjo T."/>
            <person name="Motooka D."/>
            <person name="Nabeya D."/>
            <person name="Jung N."/>
            <person name="Uechi K."/>
            <person name="Horii T."/>
            <person name="Iida T."/>
            <person name="Fujita J."/>
            <person name="Nakamura S."/>
        </authorList>
    </citation>
    <scope>NUCLEOTIDE SEQUENCE [LARGE SCALE GENOMIC DNA]</scope>
    <source>
        <strain evidence="1">JCM 13671</strain>
    </source>
</reference>
<sequence length="213" mass="22794">MHRYRNRAAAGRALSAVVADDSTARDEDPSQIVVLGLARGGVPVAAEVARRLGAVLDVAVVRKLGVPGHEELALGAITRERIVLNDKLIRSLGVSQKDIDDVVARERRELIRRESAYRGGRDPHPLTDRTVILVDDGIATGASMRAVALDARAQGARRVVIAVPTAPDSAADAFADVADEFLCPHTPRPFTAVGMSYDDFDQTGDDEVRALLA</sequence>
<dbReference type="Gene3D" id="3.40.50.2020">
    <property type="match status" value="1"/>
</dbReference>
<dbReference type="InterPro" id="IPR000836">
    <property type="entry name" value="PRTase_dom"/>
</dbReference>
<reference evidence="1" key="2">
    <citation type="submission" date="2020-02" db="EMBL/GenBank/DDBJ databases">
        <authorList>
            <person name="Matsumoto Y."/>
            <person name="Motooka D."/>
            <person name="Nakamura S."/>
        </authorList>
    </citation>
    <scope>NUCLEOTIDE SEQUENCE</scope>
    <source>
        <strain evidence="1">JCM 13671</strain>
    </source>
</reference>
<dbReference type="InterPro" id="IPR029057">
    <property type="entry name" value="PRTase-like"/>
</dbReference>
<dbReference type="CDD" id="cd06223">
    <property type="entry name" value="PRTases_typeI"/>
    <property type="match status" value="1"/>
</dbReference>
<dbReference type="Proteomes" id="UP000466931">
    <property type="component" value="Chromosome"/>
</dbReference>
<dbReference type="SUPFAM" id="SSF53271">
    <property type="entry name" value="PRTase-like"/>
    <property type="match status" value="1"/>
</dbReference>
<keyword evidence="2" id="KW-1185">Reference proteome</keyword>
<accession>A0A7I7XV87</accession>